<dbReference type="InterPro" id="IPR001494">
    <property type="entry name" value="Importin-beta_N"/>
</dbReference>
<name>A0ABN9TSR2_9DINO</name>
<gene>
    <name evidence="9" type="ORF">PCOR1329_LOCUS41982</name>
</gene>
<evidence type="ECO:0000256" key="3">
    <source>
        <dbReference type="ARBA" id="ARBA00022448"/>
    </source>
</evidence>
<protein>
    <recommendedName>
        <fullName evidence="8">Importin N-terminal domain-containing protein</fullName>
    </recommendedName>
</protein>
<evidence type="ECO:0000256" key="2">
    <source>
        <dbReference type="ARBA" id="ARBA00004496"/>
    </source>
</evidence>
<keyword evidence="5" id="KW-0677">Repeat</keyword>
<dbReference type="PANTHER" id="PTHR10527">
    <property type="entry name" value="IMPORTIN BETA"/>
    <property type="match status" value="1"/>
</dbReference>
<keyword evidence="7" id="KW-0539">Nucleus</keyword>
<dbReference type="PROSITE" id="PS50166">
    <property type="entry name" value="IMPORTIN_B_NT"/>
    <property type="match status" value="1"/>
</dbReference>
<keyword evidence="10" id="KW-1185">Reference proteome</keyword>
<evidence type="ECO:0000256" key="7">
    <source>
        <dbReference type="ARBA" id="ARBA00023242"/>
    </source>
</evidence>
<keyword evidence="4" id="KW-0963">Cytoplasm</keyword>
<reference evidence="9" key="1">
    <citation type="submission" date="2023-10" db="EMBL/GenBank/DDBJ databases">
        <authorList>
            <person name="Chen Y."/>
            <person name="Shah S."/>
            <person name="Dougan E. K."/>
            <person name="Thang M."/>
            <person name="Chan C."/>
        </authorList>
    </citation>
    <scope>NUCLEOTIDE SEQUENCE [LARGE SCALE GENOMIC DNA]</scope>
</reference>
<keyword evidence="6" id="KW-0653">Protein transport</keyword>
<dbReference type="Proteomes" id="UP001189429">
    <property type="component" value="Unassembled WGS sequence"/>
</dbReference>
<evidence type="ECO:0000313" key="9">
    <source>
        <dbReference type="EMBL" id="CAK0849238.1"/>
    </source>
</evidence>
<evidence type="ECO:0000313" key="10">
    <source>
        <dbReference type="Proteomes" id="UP001189429"/>
    </source>
</evidence>
<dbReference type="Pfam" id="PF03810">
    <property type="entry name" value="IBN_N"/>
    <property type="match status" value="1"/>
</dbReference>
<feature type="domain" description="Importin N-terminal" evidence="8">
    <location>
        <begin position="32"/>
        <end position="113"/>
    </location>
</feature>
<keyword evidence="3" id="KW-0813">Transport</keyword>
<dbReference type="Pfam" id="PF25780">
    <property type="entry name" value="TPR_IPO5"/>
    <property type="match status" value="1"/>
</dbReference>
<sequence>RACLLAMAAGEQDAAFAGLLLSTLNPAQQRDAERQLREAEDRDPFGFGVLCARALASQGNQVLVRQLAGLCLKNTFATNRTGGLDMERRQRYFNFPAESKAVVREAVVVALQDPNREVWSSAAVVIAKLGAVDMQDGQWPDLMPTLQRWAESGSARVAALRVLGYLAEEWWSIMPPHRLQEQFGTEVGVMLQACARSMGDGNPADVRLGATEALFLVLGCARNVLESSESSGQVIQVILQNCQAAGGQQLAAASLLCLGRIACEFYDLVAPHLGSIASTSWAAMKDGSEQVAVVG</sequence>
<dbReference type="InterPro" id="IPR011989">
    <property type="entry name" value="ARM-like"/>
</dbReference>
<feature type="non-terminal residue" evidence="9">
    <location>
        <position position="295"/>
    </location>
</feature>
<dbReference type="Gene3D" id="1.25.10.10">
    <property type="entry name" value="Leucine-rich Repeat Variant"/>
    <property type="match status" value="1"/>
</dbReference>
<feature type="non-terminal residue" evidence="9">
    <location>
        <position position="1"/>
    </location>
</feature>
<evidence type="ECO:0000259" key="8">
    <source>
        <dbReference type="PROSITE" id="PS50166"/>
    </source>
</evidence>
<comment type="caution">
    <text evidence="9">The sequence shown here is derived from an EMBL/GenBank/DDBJ whole genome shotgun (WGS) entry which is preliminary data.</text>
</comment>
<proteinExistence type="predicted"/>
<comment type="subcellular location">
    <subcellularLocation>
        <location evidence="2">Cytoplasm</location>
    </subcellularLocation>
    <subcellularLocation>
        <location evidence="1">Nucleus</location>
    </subcellularLocation>
</comment>
<dbReference type="InterPro" id="IPR016024">
    <property type="entry name" value="ARM-type_fold"/>
</dbReference>
<dbReference type="SMART" id="SM00913">
    <property type="entry name" value="IBN_N"/>
    <property type="match status" value="1"/>
</dbReference>
<organism evidence="9 10">
    <name type="scientific">Prorocentrum cordatum</name>
    <dbReference type="NCBI Taxonomy" id="2364126"/>
    <lineage>
        <taxon>Eukaryota</taxon>
        <taxon>Sar</taxon>
        <taxon>Alveolata</taxon>
        <taxon>Dinophyceae</taxon>
        <taxon>Prorocentrales</taxon>
        <taxon>Prorocentraceae</taxon>
        <taxon>Prorocentrum</taxon>
    </lineage>
</organism>
<accession>A0ABN9TSR2</accession>
<dbReference type="SUPFAM" id="SSF48371">
    <property type="entry name" value="ARM repeat"/>
    <property type="match status" value="1"/>
</dbReference>
<evidence type="ECO:0000256" key="5">
    <source>
        <dbReference type="ARBA" id="ARBA00022737"/>
    </source>
</evidence>
<dbReference type="InterPro" id="IPR057672">
    <property type="entry name" value="TPR_IPO4/5"/>
</dbReference>
<evidence type="ECO:0000256" key="1">
    <source>
        <dbReference type="ARBA" id="ARBA00004123"/>
    </source>
</evidence>
<dbReference type="InterPro" id="IPR040122">
    <property type="entry name" value="Importin_beta"/>
</dbReference>
<dbReference type="EMBL" id="CAUYUJ010015046">
    <property type="protein sequence ID" value="CAK0849238.1"/>
    <property type="molecule type" value="Genomic_DNA"/>
</dbReference>
<evidence type="ECO:0000256" key="4">
    <source>
        <dbReference type="ARBA" id="ARBA00022490"/>
    </source>
</evidence>
<evidence type="ECO:0000256" key="6">
    <source>
        <dbReference type="ARBA" id="ARBA00022927"/>
    </source>
</evidence>